<dbReference type="AlphaFoldDB" id="A0A3P7M985"/>
<organism evidence="1 2">
    <name type="scientific">Dibothriocephalus latus</name>
    <name type="common">Fish tapeworm</name>
    <name type="synonym">Diphyllobothrium latum</name>
    <dbReference type="NCBI Taxonomy" id="60516"/>
    <lineage>
        <taxon>Eukaryota</taxon>
        <taxon>Metazoa</taxon>
        <taxon>Spiralia</taxon>
        <taxon>Lophotrochozoa</taxon>
        <taxon>Platyhelminthes</taxon>
        <taxon>Cestoda</taxon>
        <taxon>Eucestoda</taxon>
        <taxon>Diphyllobothriidea</taxon>
        <taxon>Diphyllobothriidae</taxon>
        <taxon>Dibothriocephalus</taxon>
    </lineage>
</organism>
<protein>
    <submittedName>
        <fullName evidence="1">Uncharacterized protein</fullName>
    </submittedName>
</protein>
<gene>
    <name evidence="1" type="ORF">DILT_LOCUS10382</name>
</gene>
<evidence type="ECO:0000313" key="1">
    <source>
        <dbReference type="EMBL" id="VDN14551.1"/>
    </source>
</evidence>
<evidence type="ECO:0000313" key="2">
    <source>
        <dbReference type="Proteomes" id="UP000281553"/>
    </source>
</evidence>
<name>A0A3P7M985_DIBLA</name>
<dbReference type="EMBL" id="UYRU01059615">
    <property type="protein sequence ID" value="VDN14551.1"/>
    <property type="molecule type" value="Genomic_DNA"/>
</dbReference>
<proteinExistence type="predicted"/>
<accession>A0A3P7M985</accession>
<keyword evidence="2" id="KW-1185">Reference proteome</keyword>
<sequence length="61" mass="7110">MKTWLNTAKSDVERMGLVTPYGLRHWNKHWVNICEELDSNGHQWAAAIRDIREADSSNNRS</sequence>
<reference evidence="1 2" key="1">
    <citation type="submission" date="2018-11" db="EMBL/GenBank/DDBJ databases">
        <authorList>
            <consortium name="Pathogen Informatics"/>
        </authorList>
    </citation>
    <scope>NUCLEOTIDE SEQUENCE [LARGE SCALE GENOMIC DNA]</scope>
</reference>
<dbReference type="Proteomes" id="UP000281553">
    <property type="component" value="Unassembled WGS sequence"/>
</dbReference>